<sequence length="81" mass="9349">MLPHLCNEHPYTSLDMLFRWAVYYESRCLFSQVDVKAVEVVGNYFRVVPLDGRDRPALTVAVHKNSSTTSQSRKWNLCETA</sequence>
<gene>
    <name evidence="1" type="ORF">CLUMA_CG001059</name>
</gene>
<dbReference type="Proteomes" id="UP000183832">
    <property type="component" value="Unassembled WGS sequence"/>
</dbReference>
<dbReference type="AlphaFoldDB" id="A0A1J1HM08"/>
<dbReference type="EMBL" id="CVRI01000004">
    <property type="protein sequence ID" value="CRK87257.1"/>
    <property type="molecule type" value="Genomic_DNA"/>
</dbReference>
<organism evidence="1 2">
    <name type="scientific">Clunio marinus</name>
    <dbReference type="NCBI Taxonomy" id="568069"/>
    <lineage>
        <taxon>Eukaryota</taxon>
        <taxon>Metazoa</taxon>
        <taxon>Ecdysozoa</taxon>
        <taxon>Arthropoda</taxon>
        <taxon>Hexapoda</taxon>
        <taxon>Insecta</taxon>
        <taxon>Pterygota</taxon>
        <taxon>Neoptera</taxon>
        <taxon>Endopterygota</taxon>
        <taxon>Diptera</taxon>
        <taxon>Nematocera</taxon>
        <taxon>Chironomoidea</taxon>
        <taxon>Chironomidae</taxon>
        <taxon>Clunio</taxon>
    </lineage>
</organism>
<proteinExistence type="predicted"/>
<protein>
    <submittedName>
        <fullName evidence="1">CLUMA_CG001059, isoform A</fullName>
    </submittedName>
</protein>
<evidence type="ECO:0000313" key="2">
    <source>
        <dbReference type="Proteomes" id="UP000183832"/>
    </source>
</evidence>
<evidence type="ECO:0000313" key="1">
    <source>
        <dbReference type="EMBL" id="CRK87257.1"/>
    </source>
</evidence>
<accession>A0A1J1HM08</accession>
<name>A0A1J1HM08_9DIPT</name>
<reference evidence="1 2" key="1">
    <citation type="submission" date="2015-04" db="EMBL/GenBank/DDBJ databases">
        <authorList>
            <person name="Syromyatnikov M.Y."/>
            <person name="Popov V.N."/>
        </authorList>
    </citation>
    <scope>NUCLEOTIDE SEQUENCE [LARGE SCALE GENOMIC DNA]</scope>
</reference>
<keyword evidence="2" id="KW-1185">Reference proteome</keyword>